<dbReference type="EMBL" id="WDZP01000022">
    <property type="protein sequence ID" value="KAB6916916.1"/>
    <property type="molecule type" value="Genomic_DNA"/>
</dbReference>
<evidence type="ECO:0000256" key="3">
    <source>
        <dbReference type="ARBA" id="ARBA00006597"/>
    </source>
</evidence>
<evidence type="ECO:0000259" key="12">
    <source>
        <dbReference type="PROSITE" id="PS51674"/>
    </source>
</evidence>
<proteinExistence type="inferred from homology"/>
<keyword evidence="7" id="KW-0411">Iron-sulfur</keyword>
<evidence type="ECO:0000313" key="17">
    <source>
        <dbReference type="Proteomes" id="UP000257074"/>
    </source>
</evidence>
<name>A0A374SRW4_BIFLN</name>
<evidence type="ECO:0000256" key="11">
    <source>
        <dbReference type="ARBA" id="ARBA00023163"/>
    </source>
</evidence>
<dbReference type="InterPro" id="IPR003482">
    <property type="entry name" value="Whib"/>
</dbReference>
<evidence type="ECO:0000256" key="8">
    <source>
        <dbReference type="ARBA" id="ARBA00023015"/>
    </source>
</evidence>
<keyword evidence="10" id="KW-1015">Disulfide bond</keyword>
<dbReference type="RefSeq" id="WP_012577835.1">
    <property type="nucleotide sequence ID" value="NZ_CP089302.1"/>
</dbReference>
<reference evidence="16 18" key="2">
    <citation type="submission" date="2018-08" db="EMBL/GenBank/DDBJ databases">
        <title>A genome reference for cultivated species of the human gut microbiota.</title>
        <authorList>
            <person name="Zou Y."/>
            <person name="Xue W."/>
            <person name="Luo G."/>
        </authorList>
    </citation>
    <scope>NUCLEOTIDE SEQUENCE [LARGE SCALE GENOMIC DNA]</scope>
    <source>
        <strain evidence="16 18">TF06-45A</strain>
    </source>
</reference>
<keyword evidence="8" id="KW-0805">Transcription regulation</keyword>
<evidence type="ECO:0000256" key="10">
    <source>
        <dbReference type="ARBA" id="ARBA00023157"/>
    </source>
</evidence>
<feature type="domain" description="4Fe-4S Wbl-type" evidence="12">
    <location>
        <begin position="9"/>
        <end position="71"/>
    </location>
</feature>
<evidence type="ECO:0000256" key="5">
    <source>
        <dbReference type="ARBA" id="ARBA00022723"/>
    </source>
</evidence>
<dbReference type="GO" id="GO:0005737">
    <property type="term" value="C:cytoplasm"/>
    <property type="evidence" value="ECO:0007669"/>
    <property type="project" value="UniProtKB-SubCell"/>
</dbReference>
<dbReference type="EMBL" id="NJNR01000019">
    <property type="protein sequence ID" value="RDX09079.1"/>
    <property type="molecule type" value="Genomic_DNA"/>
</dbReference>
<evidence type="ECO:0000313" key="13">
    <source>
        <dbReference type="EMBL" id="KAB6911508.1"/>
    </source>
</evidence>
<dbReference type="GO" id="GO:0047134">
    <property type="term" value="F:protein-disulfide reductase [NAD(P)H] activity"/>
    <property type="evidence" value="ECO:0007669"/>
    <property type="project" value="TreeGrafter"/>
</dbReference>
<evidence type="ECO:0000256" key="6">
    <source>
        <dbReference type="ARBA" id="ARBA00023004"/>
    </source>
</evidence>
<sequence>MSGWRDKAACRDMDPDLFFPTTSSEERLALKACAQCPAICECARYAAQHDRISGYPLQGVWGGVNRSRRRNRNE</sequence>
<evidence type="ECO:0000313" key="16">
    <source>
        <dbReference type="EMBL" id="RGL46460.1"/>
    </source>
</evidence>
<evidence type="ECO:0000256" key="2">
    <source>
        <dbReference type="ARBA" id="ARBA00004496"/>
    </source>
</evidence>
<keyword evidence="11" id="KW-0804">Transcription</keyword>
<dbReference type="EMBL" id="WDZO01000024">
    <property type="protein sequence ID" value="KAB6911508.1"/>
    <property type="molecule type" value="Genomic_DNA"/>
</dbReference>
<reference evidence="19 20" key="3">
    <citation type="journal article" date="2019" name="Nat. Med.">
        <title>A library of human gut bacterial isolates paired with longitudinal multiomics data enables mechanistic microbiome research.</title>
        <authorList>
            <person name="Poyet M."/>
            <person name="Groussin M."/>
            <person name="Gibbons S.M."/>
            <person name="Avila-Pacheco J."/>
            <person name="Jiang X."/>
            <person name="Kearney S.M."/>
            <person name="Perrotta A.R."/>
            <person name="Berdy B."/>
            <person name="Zhao S."/>
            <person name="Lieberman T.D."/>
            <person name="Swanson P.K."/>
            <person name="Smith M."/>
            <person name="Roesemann S."/>
            <person name="Alexander J.E."/>
            <person name="Rich S.A."/>
            <person name="Livny J."/>
            <person name="Vlamakis H."/>
            <person name="Clish C."/>
            <person name="Bullock K."/>
            <person name="Deik A."/>
            <person name="Scott J."/>
            <person name="Pierce K.A."/>
            <person name="Xavier R.J."/>
            <person name="Alm E.J."/>
        </authorList>
    </citation>
    <scope>NUCLEOTIDE SEQUENCE [LARGE SCALE GENOMIC DNA]</scope>
    <source>
        <strain evidence="13 19">BIOML-A283</strain>
        <strain evidence="14 20">BIOML-A284</strain>
    </source>
</reference>
<organism evidence="15 17">
    <name type="scientific">Bifidobacterium longum</name>
    <dbReference type="NCBI Taxonomy" id="216816"/>
    <lineage>
        <taxon>Bacteria</taxon>
        <taxon>Bacillati</taxon>
        <taxon>Actinomycetota</taxon>
        <taxon>Actinomycetes</taxon>
        <taxon>Bifidobacteriales</taxon>
        <taxon>Bifidobacteriaceae</taxon>
        <taxon>Bifidobacterium</taxon>
    </lineage>
</organism>
<accession>A0A374SRW4</accession>
<evidence type="ECO:0000313" key="15">
    <source>
        <dbReference type="EMBL" id="RDX09079.1"/>
    </source>
</evidence>
<dbReference type="Proteomes" id="UP000257074">
    <property type="component" value="Unassembled WGS sequence"/>
</dbReference>
<evidence type="ECO:0000313" key="18">
    <source>
        <dbReference type="Proteomes" id="UP000261288"/>
    </source>
</evidence>
<keyword evidence="9" id="KW-0238">DNA-binding</keyword>
<keyword evidence="5" id="KW-0479">Metal-binding</keyword>
<comment type="cofactor">
    <cofactor evidence="1">
        <name>[4Fe-4S] cluster</name>
        <dbReference type="ChEBI" id="CHEBI:49883"/>
    </cofactor>
</comment>
<dbReference type="GO" id="GO:0003677">
    <property type="term" value="F:DNA binding"/>
    <property type="evidence" value="ECO:0007669"/>
    <property type="project" value="UniProtKB-KW"/>
</dbReference>
<evidence type="ECO:0000256" key="4">
    <source>
        <dbReference type="ARBA" id="ARBA00022485"/>
    </source>
</evidence>
<dbReference type="GO" id="GO:0045454">
    <property type="term" value="P:cell redox homeostasis"/>
    <property type="evidence" value="ECO:0007669"/>
    <property type="project" value="TreeGrafter"/>
</dbReference>
<dbReference type="InterPro" id="IPR034768">
    <property type="entry name" value="4FE4S_WBL"/>
</dbReference>
<dbReference type="GO" id="GO:0051539">
    <property type="term" value="F:4 iron, 4 sulfur cluster binding"/>
    <property type="evidence" value="ECO:0007669"/>
    <property type="project" value="UniProtKB-KW"/>
</dbReference>
<dbReference type="PROSITE" id="PS51674">
    <property type="entry name" value="4FE4S_WBL"/>
    <property type="match status" value="1"/>
</dbReference>
<dbReference type="Proteomes" id="UP000491334">
    <property type="component" value="Unassembled WGS sequence"/>
</dbReference>
<keyword evidence="4" id="KW-0004">4Fe-4S</keyword>
<dbReference type="GO" id="GO:0046872">
    <property type="term" value="F:metal ion binding"/>
    <property type="evidence" value="ECO:0007669"/>
    <property type="project" value="UniProtKB-KW"/>
</dbReference>
<dbReference type="Pfam" id="PF02467">
    <property type="entry name" value="Whib"/>
    <property type="match status" value="1"/>
</dbReference>
<evidence type="ECO:0000313" key="20">
    <source>
        <dbReference type="Proteomes" id="UP000491334"/>
    </source>
</evidence>
<evidence type="ECO:0000313" key="19">
    <source>
        <dbReference type="Proteomes" id="UP000481350"/>
    </source>
</evidence>
<evidence type="ECO:0000256" key="7">
    <source>
        <dbReference type="ARBA" id="ARBA00023014"/>
    </source>
</evidence>
<evidence type="ECO:0000313" key="14">
    <source>
        <dbReference type="EMBL" id="KAB6916916.1"/>
    </source>
</evidence>
<protein>
    <submittedName>
        <fullName evidence="15">WhiB family transcriptional regulator</fullName>
    </submittedName>
</protein>
<reference evidence="15 17" key="1">
    <citation type="journal article" date="2017" name="Anaerobe">
        <title>Quantification, isolation and characterization of Bifidobacterium from the vaginal microbiomes of reproductive aged women.</title>
        <authorList>
            <person name="Freitas A.C."/>
            <person name="Hill J.E."/>
        </authorList>
    </citation>
    <scope>NUCLEOTIDE SEQUENCE [LARGE SCALE GENOMIC DNA]</scope>
    <source>
        <strain evidence="15 17">N6D05</strain>
    </source>
</reference>
<dbReference type="AlphaFoldDB" id="A0A374SRW4"/>
<evidence type="ECO:0000256" key="1">
    <source>
        <dbReference type="ARBA" id="ARBA00001966"/>
    </source>
</evidence>
<keyword evidence="6" id="KW-0408">Iron</keyword>
<evidence type="ECO:0000256" key="9">
    <source>
        <dbReference type="ARBA" id="ARBA00023125"/>
    </source>
</evidence>
<comment type="caution">
    <text evidence="15">The sequence shown here is derived from an EMBL/GenBank/DDBJ whole genome shotgun (WGS) entry which is preliminary data.</text>
</comment>
<dbReference type="Proteomes" id="UP000481350">
    <property type="component" value="Unassembled WGS sequence"/>
</dbReference>
<dbReference type="EMBL" id="QSRZ01000010">
    <property type="protein sequence ID" value="RGL46460.1"/>
    <property type="molecule type" value="Genomic_DNA"/>
</dbReference>
<dbReference type="PANTHER" id="PTHR38839">
    <property type="entry name" value="TRANSCRIPTIONAL REGULATOR WHID-RELATED"/>
    <property type="match status" value="1"/>
</dbReference>
<comment type="subcellular location">
    <subcellularLocation>
        <location evidence="2">Cytoplasm</location>
    </subcellularLocation>
</comment>
<dbReference type="Proteomes" id="UP000261288">
    <property type="component" value="Unassembled WGS sequence"/>
</dbReference>
<dbReference type="GO" id="GO:0045892">
    <property type="term" value="P:negative regulation of DNA-templated transcription"/>
    <property type="evidence" value="ECO:0007669"/>
    <property type="project" value="TreeGrafter"/>
</dbReference>
<comment type="similarity">
    <text evidence="3">Belongs to the WhiB family.</text>
</comment>
<gene>
    <name evidence="15" type="ORF">CE169_04640</name>
    <name evidence="16" type="ORF">DXC63_09880</name>
    <name evidence="13" type="ORF">GBJ98_09115</name>
    <name evidence="14" type="ORF">GBK06_09070</name>
</gene>